<dbReference type="InterPro" id="IPR036291">
    <property type="entry name" value="NAD(P)-bd_dom_sf"/>
</dbReference>
<protein>
    <recommendedName>
        <fullName evidence="4">NAD-dependent epimerase/dehydratase</fullName>
    </recommendedName>
</protein>
<dbReference type="PANTHER" id="PTHR42687:SF1">
    <property type="entry name" value="L-THREONINE 3-DEHYDROGENASE, MITOCHONDRIAL"/>
    <property type="match status" value="1"/>
</dbReference>
<dbReference type="SUPFAM" id="SSF51735">
    <property type="entry name" value="NAD(P)-binding Rossmann-fold domains"/>
    <property type="match status" value="1"/>
</dbReference>
<dbReference type="Gene3D" id="3.40.50.720">
    <property type="entry name" value="NAD(P)-binding Rossmann-like Domain"/>
    <property type="match status" value="1"/>
</dbReference>
<evidence type="ECO:0000313" key="2">
    <source>
        <dbReference type="EMBL" id="KKQ36055.1"/>
    </source>
</evidence>
<dbReference type="InterPro" id="IPR051225">
    <property type="entry name" value="NAD(P)_epim/dehydratase"/>
</dbReference>
<reference evidence="2 3" key="1">
    <citation type="journal article" date="2015" name="Nature">
        <title>rRNA introns, odd ribosomes, and small enigmatic genomes across a large radiation of phyla.</title>
        <authorList>
            <person name="Brown C.T."/>
            <person name="Hug L.A."/>
            <person name="Thomas B.C."/>
            <person name="Sharon I."/>
            <person name="Castelle C.J."/>
            <person name="Singh A."/>
            <person name="Wilkins M.J."/>
            <person name="Williams K.H."/>
            <person name="Banfield J.F."/>
        </authorList>
    </citation>
    <scope>NUCLEOTIDE SEQUENCE [LARGE SCALE GENOMIC DNA]</scope>
</reference>
<proteinExistence type="inferred from homology"/>
<comment type="caution">
    <text evidence="2">The sequence shown here is derived from an EMBL/GenBank/DDBJ whole genome shotgun (WGS) entry which is preliminary data.</text>
</comment>
<dbReference type="PANTHER" id="PTHR42687">
    <property type="entry name" value="L-THREONINE 3-DEHYDROGENASE"/>
    <property type="match status" value="1"/>
</dbReference>
<dbReference type="EMBL" id="LBTI01000066">
    <property type="protein sequence ID" value="KKQ36055.1"/>
    <property type="molecule type" value="Genomic_DNA"/>
</dbReference>
<comment type="similarity">
    <text evidence="1">Belongs to the NAD(P)-dependent epimerase/dehydratase family.</text>
</comment>
<dbReference type="STRING" id="1618545.US53_C0066G0004"/>
<gene>
    <name evidence="2" type="ORF">US53_C0066G0004</name>
</gene>
<dbReference type="GO" id="GO:0008743">
    <property type="term" value="F:L-threonine 3-dehydrogenase activity"/>
    <property type="evidence" value="ECO:0007669"/>
    <property type="project" value="TreeGrafter"/>
</dbReference>
<evidence type="ECO:0000256" key="1">
    <source>
        <dbReference type="ARBA" id="ARBA00007637"/>
    </source>
</evidence>
<sequence length="101" mass="11819">MPDAIKALLQLVEVPKKKLRHAIYNVQGFSVPAKEISKIVKFAFPESKISFNPDINRQKIVDSWPESIDDTRAKKDWGWKPNFNLERAFRDYLVPEIKKSY</sequence>
<evidence type="ECO:0008006" key="4">
    <source>
        <dbReference type="Google" id="ProtNLM"/>
    </source>
</evidence>
<name>A0A0G0HBW3_9BACT</name>
<organism evidence="2 3">
    <name type="scientific">Candidatus Woesebacteria bacterium GW2011_GWA1_37_7</name>
    <dbReference type="NCBI Taxonomy" id="1618545"/>
    <lineage>
        <taxon>Bacteria</taxon>
        <taxon>Candidatus Woeseibacteriota</taxon>
    </lineage>
</organism>
<dbReference type="Proteomes" id="UP000034591">
    <property type="component" value="Unassembled WGS sequence"/>
</dbReference>
<accession>A0A0G0HBW3</accession>
<dbReference type="GO" id="GO:0006567">
    <property type="term" value="P:L-threonine catabolic process"/>
    <property type="evidence" value="ECO:0007669"/>
    <property type="project" value="TreeGrafter"/>
</dbReference>
<dbReference type="AlphaFoldDB" id="A0A0G0HBW3"/>
<evidence type="ECO:0000313" key="3">
    <source>
        <dbReference type="Proteomes" id="UP000034591"/>
    </source>
</evidence>